<name>A0ABV3ZN62_9BACT</name>
<dbReference type="InterPro" id="IPR018721">
    <property type="entry name" value="DUF2252"/>
</dbReference>
<evidence type="ECO:0000313" key="2">
    <source>
        <dbReference type="EMBL" id="MEX6691283.1"/>
    </source>
</evidence>
<accession>A0ABV3ZN62</accession>
<protein>
    <submittedName>
        <fullName evidence="2">DUF2252 domain-containing protein</fullName>
    </submittedName>
</protein>
<dbReference type="RefSeq" id="WP_369332700.1">
    <property type="nucleotide sequence ID" value="NZ_JAULBC010000016.1"/>
</dbReference>
<keyword evidence="3" id="KW-1185">Reference proteome</keyword>
<feature type="region of interest" description="Disordered" evidence="1">
    <location>
        <begin position="1"/>
        <end position="27"/>
    </location>
</feature>
<proteinExistence type="predicted"/>
<organism evidence="2 3">
    <name type="scientific">Danxiaibacter flavus</name>
    <dbReference type="NCBI Taxonomy" id="3049108"/>
    <lineage>
        <taxon>Bacteria</taxon>
        <taxon>Pseudomonadati</taxon>
        <taxon>Bacteroidota</taxon>
        <taxon>Chitinophagia</taxon>
        <taxon>Chitinophagales</taxon>
        <taxon>Chitinophagaceae</taxon>
        <taxon>Danxiaibacter</taxon>
    </lineage>
</organism>
<dbReference type="Proteomes" id="UP001560573">
    <property type="component" value="Unassembled WGS sequence"/>
</dbReference>
<dbReference type="PANTHER" id="PTHR39441">
    <property type="entry name" value="DUF2252 DOMAIN-CONTAINING PROTEIN"/>
    <property type="match status" value="1"/>
</dbReference>
<evidence type="ECO:0000256" key="1">
    <source>
        <dbReference type="SAM" id="MobiDB-lite"/>
    </source>
</evidence>
<evidence type="ECO:0000313" key="3">
    <source>
        <dbReference type="Proteomes" id="UP001560573"/>
    </source>
</evidence>
<reference evidence="2 3" key="1">
    <citation type="submission" date="2023-07" db="EMBL/GenBank/DDBJ databases">
        <authorList>
            <person name="Lian W.-H."/>
        </authorList>
    </citation>
    <scope>NUCLEOTIDE SEQUENCE [LARGE SCALE GENOMIC DNA]</scope>
    <source>
        <strain evidence="2 3">SYSU DXS3180</strain>
    </source>
</reference>
<dbReference type="PANTHER" id="PTHR39441:SF1">
    <property type="entry name" value="DUF2252 DOMAIN-CONTAINING PROTEIN"/>
    <property type="match status" value="1"/>
</dbReference>
<dbReference type="EMBL" id="JAULBC010000016">
    <property type="protein sequence ID" value="MEX6691283.1"/>
    <property type="molecule type" value="Genomic_DNA"/>
</dbReference>
<dbReference type="Pfam" id="PF10009">
    <property type="entry name" value="DUF2252"/>
    <property type="match status" value="1"/>
</dbReference>
<sequence>MRQDQYKAGKELRKKISRKSQADFKRPGKRDTVLNMIKASNYDRIPELIPIRHFRMSQSPFAFYRGTASLMAYDLFHQPHTEQPVQAIGDCHLMNFGGFATPERAMVIDANDFDETHPAPWEWDLKRLATSFVLAARNKNLTEADARNIATALTTSYRQNMFEFADMNMLDLWYMKFDLKMIRDKARNNTLKALIDEALKKASQQTQQKVFYKITTNVLGSFEITDQPPLIYHPIDVKKEHAMIAIFMEKYIETLQPDRRWLISNYKVVDVALKVVGVGSVGTRCMVVLLMNSKDEPLFLQVKEARQSVLEKYTRPSAYAHHGQRVVEGQRLVQAASDIFLGWSTGPNGRAFYFRQLRDRKIAPDIDLLNKQNLAAYAETCGRMLARAHAKTGNPSLLCGYMGNSDTFDKAITDFASEYADQTEKDFEDFMKAIKAGKLPVAKE</sequence>
<gene>
    <name evidence="2" type="ORF">QTN47_27485</name>
</gene>
<feature type="compositionally biased region" description="Basic and acidic residues" evidence="1">
    <location>
        <begin position="1"/>
        <end position="11"/>
    </location>
</feature>
<comment type="caution">
    <text evidence="2">The sequence shown here is derived from an EMBL/GenBank/DDBJ whole genome shotgun (WGS) entry which is preliminary data.</text>
</comment>